<proteinExistence type="inferred from homology"/>
<evidence type="ECO:0000256" key="6">
    <source>
        <dbReference type="ARBA" id="ARBA00022932"/>
    </source>
</evidence>
<dbReference type="EC" id="2.7.7.7" evidence="2"/>
<dbReference type="InterPro" id="IPR004868">
    <property type="entry name" value="DNA-dir_DNA_pol_B_mt/vir"/>
</dbReference>
<dbReference type="Gene3D" id="3.30.420.10">
    <property type="entry name" value="Ribonuclease H-like superfamily/Ribonuclease H"/>
    <property type="match status" value="1"/>
</dbReference>
<keyword evidence="3" id="KW-0808">Transferase</keyword>
<dbReference type="InterPro" id="IPR043502">
    <property type="entry name" value="DNA/RNA_pol_sf"/>
</dbReference>
<evidence type="ECO:0000256" key="5">
    <source>
        <dbReference type="ARBA" id="ARBA00022705"/>
    </source>
</evidence>
<keyword evidence="6" id="KW-0239">DNA-directed DNA polymerase</keyword>
<dbReference type="Pfam" id="PF03175">
    <property type="entry name" value="DNA_pol_B_2"/>
    <property type="match status" value="1"/>
</dbReference>
<feature type="domain" description="DNA-directed DNA polymerase family B mitochondria/virus" evidence="9">
    <location>
        <begin position="166"/>
        <end position="397"/>
    </location>
</feature>
<organism evidence="10">
    <name type="scientific">marine sediment metagenome</name>
    <dbReference type="NCBI Taxonomy" id="412755"/>
    <lineage>
        <taxon>unclassified sequences</taxon>
        <taxon>metagenomes</taxon>
        <taxon>ecological metagenomes</taxon>
    </lineage>
</organism>
<dbReference type="InterPro" id="IPR023211">
    <property type="entry name" value="DNA_pol_palm_dom_sf"/>
</dbReference>
<dbReference type="GO" id="GO:0003677">
    <property type="term" value="F:DNA binding"/>
    <property type="evidence" value="ECO:0007669"/>
    <property type="project" value="UniProtKB-KW"/>
</dbReference>
<evidence type="ECO:0000259" key="9">
    <source>
        <dbReference type="Pfam" id="PF03175"/>
    </source>
</evidence>
<dbReference type="SUPFAM" id="SSF56672">
    <property type="entry name" value="DNA/RNA polymerases"/>
    <property type="match status" value="1"/>
</dbReference>
<dbReference type="GO" id="GO:0003887">
    <property type="term" value="F:DNA-directed DNA polymerase activity"/>
    <property type="evidence" value="ECO:0007669"/>
    <property type="project" value="UniProtKB-KW"/>
</dbReference>
<dbReference type="AlphaFoldDB" id="A0A0F9PK47"/>
<accession>A0A0F9PK47</accession>
<evidence type="ECO:0000313" key="10">
    <source>
        <dbReference type="EMBL" id="KKN01411.1"/>
    </source>
</evidence>
<dbReference type="InterPro" id="IPR006172">
    <property type="entry name" value="DNA-dir_DNA_pol_B"/>
</dbReference>
<dbReference type="PANTHER" id="PTHR33568:SF3">
    <property type="entry name" value="DNA-DIRECTED DNA POLYMERASE"/>
    <property type="match status" value="1"/>
</dbReference>
<dbReference type="PANTHER" id="PTHR33568">
    <property type="entry name" value="DNA POLYMERASE"/>
    <property type="match status" value="1"/>
</dbReference>
<protein>
    <recommendedName>
        <fullName evidence="2">DNA-directed DNA polymerase</fullName>
        <ecNumber evidence="2">2.7.7.7</ecNumber>
    </recommendedName>
</protein>
<comment type="catalytic activity">
    <reaction evidence="8">
        <text>DNA(n) + a 2'-deoxyribonucleoside 5'-triphosphate = DNA(n+1) + diphosphate</text>
        <dbReference type="Rhea" id="RHEA:22508"/>
        <dbReference type="Rhea" id="RHEA-COMP:17339"/>
        <dbReference type="Rhea" id="RHEA-COMP:17340"/>
        <dbReference type="ChEBI" id="CHEBI:33019"/>
        <dbReference type="ChEBI" id="CHEBI:61560"/>
        <dbReference type="ChEBI" id="CHEBI:173112"/>
        <dbReference type="EC" id="2.7.7.7"/>
    </reaction>
</comment>
<sequence>MRHAHVLRYNRKVELPNYIIFVDTETKPLSIRKREKSSKLWIGDCAYVYRNKRGKYSNPVYYSFTDYDDFWRYVSGKVRSKIKLYVFAHNWSFDYPVLLTSKWMQSNGWKQGKAIIEGPPTYIQFNNNGASIAIIDSLNYFRASLAVIGASMGFDKLRMPSYESSIKDWHTYLRRDVDVLMKAVLSFIDFIRENDLGNFQITLAAQSFVAFRHRFMKHRILIDCNSRALDLARKAYHGGRVECYKIGKIRRKLYLLDINSQYPYIMRNHLFPAELYTTLTNISLAELNKLLNEYVLIAEVDIETDIPIYPIKHNNRLIFPIGKFRVVLTQGELVKAYEMGHIKKVLHVGVYSGKRLFRDFVDFFYPLRKKFIEEGNAEFAYMTKIILNSLYGKWGQHGRVFTDVGDAEDYVVMAWNEIDIHTGNITSFRKFNGKLQIKGTEGESFNSHPAIAATITGYARMLLWQYMSIAGKGDVFYCDTDSLLVNKAGKRKLEPWLISDELGMLKVEGKFSEVTLFGAKDYEMGDRKKIKGIKKNAVIIKKGKFRQDQFVSFKGMIRRGNLNEQVIKSVDKNLTRIYQKGIIGIDGVVTPIVLNTR</sequence>
<dbReference type="SUPFAM" id="SSF53098">
    <property type="entry name" value="Ribonuclease H-like"/>
    <property type="match status" value="1"/>
</dbReference>
<dbReference type="Gene3D" id="3.90.1600.10">
    <property type="entry name" value="Palm domain of DNA polymerase"/>
    <property type="match status" value="2"/>
</dbReference>
<dbReference type="InterPro" id="IPR036397">
    <property type="entry name" value="RNaseH_sf"/>
</dbReference>
<keyword evidence="5" id="KW-0235">DNA replication</keyword>
<reference evidence="10" key="1">
    <citation type="journal article" date="2015" name="Nature">
        <title>Complex archaea that bridge the gap between prokaryotes and eukaryotes.</title>
        <authorList>
            <person name="Spang A."/>
            <person name="Saw J.H."/>
            <person name="Jorgensen S.L."/>
            <person name="Zaremba-Niedzwiedzka K."/>
            <person name="Martijn J."/>
            <person name="Lind A.E."/>
            <person name="van Eijk R."/>
            <person name="Schleper C."/>
            <person name="Guy L."/>
            <person name="Ettema T.J."/>
        </authorList>
    </citation>
    <scope>NUCLEOTIDE SEQUENCE</scope>
</reference>
<evidence type="ECO:0000256" key="1">
    <source>
        <dbReference type="ARBA" id="ARBA00005755"/>
    </source>
</evidence>
<evidence type="ECO:0000256" key="7">
    <source>
        <dbReference type="ARBA" id="ARBA00023125"/>
    </source>
</evidence>
<evidence type="ECO:0000256" key="8">
    <source>
        <dbReference type="ARBA" id="ARBA00049244"/>
    </source>
</evidence>
<name>A0A0F9PK47_9ZZZZ</name>
<evidence type="ECO:0000256" key="2">
    <source>
        <dbReference type="ARBA" id="ARBA00012417"/>
    </source>
</evidence>
<dbReference type="EMBL" id="LAZR01005265">
    <property type="protein sequence ID" value="KKN01411.1"/>
    <property type="molecule type" value="Genomic_DNA"/>
</dbReference>
<comment type="similarity">
    <text evidence="1">Belongs to the DNA polymerase type-B family.</text>
</comment>
<evidence type="ECO:0000256" key="4">
    <source>
        <dbReference type="ARBA" id="ARBA00022695"/>
    </source>
</evidence>
<keyword evidence="4" id="KW-0548">Nucleotidyltransferase</keyword>
<gene>
    <name evidence="10" type="ORF">LCGC14_1128060</name>
</gene>
<keyword evidence="7" id="KW-0238">DNA-binding</keyword>
<dbReference type="GO" id="GO:0000166">
    <property type="term" value="F:nucleotide binding"/>
    <property type="evidence" value="ECO:0007669"/>
    <property type="project" value="InterPro"/>
</dbReference>
<dbReference type="Gene3D" id="1.10.287.690">
    <property type="entry name" value="Helix hairpin bin"/>
    <property type="match status" value="1"/>
</dbReference>
<dbReference type="GO" id="GO:0006260">
    <property type="term" value="P:DNA replication"/>
    <property type="evidence" value="ECO:0007669"/>
    <property type="project" value="UniProtKB-KW"/>
</dbReference>
<dbReference type="PRINTS" id="PR00106">
    <property type="entry name" value="DNAPOLB"/>
</dbReference>
<comment type="caution">
    <text evidence="10">The sequence shown here is derived from an EMBL/GenBank/DDBJ whole genome shotgun (WGS) entry which is preliminary data.</text>
</comment>
<evidence type="ECO:0000256" key="3">
    <source>
        <dbReference type="ARBA" id="ARBA00022679"/>
    </source>
</evidence>
<dbReference type="InterPro" id="IPR012337">
    <property type="entry name" value="RNaseH-like_sf"/>
</dbReference>